<dbReference type="InterPro" id="IPR054242">
    <property type="entry name" value="DUF6969"/>
</dbReference>
<comment type="caution">
    <text evidence="2">The sequence shown here is derived from an EMBL/GenBank/DDBJ whole genome shotgun (WGS) entry which is preliminary data.</text>
</comment>
<sequence length="259" mass="28106">MIAPNAAPIAAAPVSVGSLGAAEAAAEYLAVMGALADARIGPLEILAGGVPPEPGPHYPAGEVWDQVTHAQYFFHAHADGDRHPGEVGHFHTFLGQGGMPRGLVPLVLPEMALAPLKLPVKEKGGVSMTHRSARDRGVFSHLIGISVDAAGVPLALFTTNRWVTGETWYRAEDVIRLLDRFAFAEAGPTALVDRWLVAVLRLLRRPVVELIEARDAVMMDWRRRRSRQSHVFDDRRLEVMSERPIDFAAALAEARAQVA</sequence>
<evidence type="ECO:0000259" key="1">
    <source>
        <dbReference type="Pfam" id="PF22308"/>
    </source>
</evidence>
<reference evidence="2" key="2">
    <citation type="submission" date="2020-09" db="EMBL/GenBank/DDBJ databases">
        <authorList>
            <person name="Sun Q."/>
            <person name="Zhou Y."/>
        </authorList>
    </citation>
    <scope>NUCLEOTIDE SEQUENCE</scope>
    <source>
        <strain evidence="2">CGMCC 1.15725</strain>
    </source>
</reference>
<proteinExistence type="predicted"/>
<reference evidence="2" key="1">
    <citation type="journal article" date="2014" name="Int. J. Syst. Evol. Microbiol.">
        <title>Complete genome sequence of Corynebacterium casei LMG S-19264T (=DSM 44701T), isolated from a smear-ripened cheese.</title>
        <authorList>
            <consortium name="US DOE Joint Genome Institute (JGI-PGF)"/>
            <person name="Walter F."/>
            <person name="Albersmeier A."/>
            <person name="Kalinowski J."/>
            <person name="Ruckert C."/>
        </authorList>
    </citation>
    <scope>NUCLEOTIDE SEQUENCE</scope>
    <source>
        <strain evidence="2">CGMCC 1.15725</strain>
    </source>
</reference>
<dbReference type="Pfam" id="PF22308">
    <property type="entry name" value="DUF6969"/>
    <property type="match status" value="1"/>
</dbReference>
<keyword evidence="3" id="KW-1185">Reference proteome</keyword>
<organism evidence="2 3">
    <name type="scientific">Aliidongia dinghuensis</name>
    <dbReference type="NCBI Taxonomy" id="1867774"/>
    <lineage>
        <taxon>Bacteria</taxon>
        <taxon>Pseudomonadati</taxon>
        <taxon>Pseudomonadota</taxon>
        <taxon>Alphaproteobacteria</taxon>
        <taxon>Rhodospirillales</taxon>
        <taxon>Dongiaceae</taxon>
        <taxon>Aliidongia</taxon>
    </lineage>
</organism>
<dbReference type="Proteomes" id="UP000646365">
    <property type="component" value="Unassembled WGS sequence"/>
</dbReference>
<dbReference type="AlphaFoldDB" id="A0A8J2YPM9"/>
<evidence type="ECO:0000313" key="3">
    <source>
        <dbReference type="Proteomes" id="UP000646365"/>
    </source>
</evidence>
<dbReference type="EMBL" id="BMJQ01000001">
    <property type="protein sequence ID" value="GGF03408.1"/>
    <property type="molecule type" value="Genomic_DNA"/>
</dbReference>
<gene>
    <name evidence="2" type="ORF">GCM10011611_06100</name>
</gene>
<protein>
    <recommendedName>
        <fullName evidence="1">DUF6969 domain-containing protein</fullName>
    </recommendedName>
</protein>
<feature type="domain" description="DUF6969" evidence="1">
    <location>
        <begin position="23"/>
        <end position="245"/>
    </location>
</feature>
<name>A0A8J2YPM9_9PROT</name>
<evidence type="ECO:0000313" key="2">
    <source>
        <dbReference type="EMBL" id="GGF03408.1"/>
    </source>
</evidence>
<dbReference type="RefSeq" id="WP_189042285.1">
    <property type="nucleotide sequence ID" value="NZ_BMJQ01000001.1"/>
</dbReference>
<accession>A0A8J2YPM9</accession>